<accession>I3XWE9</accession>
<dbReference type="EMBL" id="CP003333">
    <property type="protein sequence ID" value="AFL68273.1"/>
    <property type="molecule type" value="Genomic_DNA"/>
</dbReference>
<dbReference type="STRING" id="760154.Sulba_0972"/>
<feature type="transmembrane region" description="Helical" evidence="1">
    <location>
        <begin position="69"/>
        <end position="87"/>
    </location>
</feature>
<keyword evidence="1" id="KW-1133">Transmembrane helix</keyword>
<feature type="transmembrane region" description="Helical" evidence="1">
    <location>
        <begin position="27"/>
        <end position="49"/>
    </location>
</feature>
<dbReference type="RefSeq" id="WP_014769152.1">
    <property type="nucleotide sequence ID" value="NC_018002.1"/>
</dbReference>
<dbReference type="PATRIC" id="fig|760154.4.peg.972"/>
<dbReference type="OrthoDB" id="9851915at2"/>
<dbReference type="KEGG" id="sba:Sulba_0972"/>
<proteinExistence type="predicted"/>
<keyword evidence="1" id="KW-0812">Transmembrane</keyword>
<evidence type="ECO:0000313" key="3">
    <source>
        <dbReference type="Proteomes" id="UP000006176"/>
    </source>
</evidence>
<evidence type="ECO:0000313" key="2">
    <source>
        <dbReference type="EMBL" id="AFL68273.1"/>
    </source>
</evidence>
<protein>
    <submittedName>
        <fullName evidence="2">Uncharacterized protein</fullName>
    </submittedName>
</protein>
<gene>
    <name evidence="2" type="ordered locus">Sulba_0972</name>
</gene>
<keyword evidence="3" id="KW-1185">Reference proteome</keyword>
<dbReference type="AlphaFoldDB" id="I3XWE9"/>
<keyword evidence="1" id="KW-0472">Membrane</keyword>
<dbReference type="HOGENOM" id="CLU_2319058_0_0_7"/>
<dbReference type="Proteomes" id="UP000006176">
    <property type="component" value="Chromosome"/>
</dbReference>
<organism evidence="2 3">
    <name type="scientific">Sulfurospirillum barnesii (strain ATCC 700032 / DSM 10660 / SES-3)</name>
    <dbReference type="NCBI Taxonomy" id="760154"/>
    <lineage>
        <taxon>Bacteria</taxon>
        <taxon>Pseudomonadati</taxon>
        <taxon>Campylobacterota</taxon>
        <taxon>Epsilonproteobacteria</taxon>
        <taxon>Campylobacterales</taxon>
        <taxon>Sulfurospirillaceae</taxon>
        <taxon>Sulfurospirillum</taxon>
    </lineage>
</organism>
<sequence length="99" mass="11404">MPVFLTGFFIAITEFLLKLFGKNGAKIAFFTVYTTLLVTVMNGVSQFAFNHFDTNDFMTPTICWFFTQLGAFNILGAYISFISANWLKRKMVHFWTYGN</sequence>
<evidence type="ECO:0000256" key="1">
    <source>
        <dbReference type="SAM" id="Phobius"/>
    </source>
</evidence>
<name>I3XWE9_SULBS</name>
<reference evidence="2 3" key="1">
    <citation type="submission" date="2012-06" db="EMBL/GenBank/DDBJ databases">
        <title>Complete sequence of Sulfurospirillum barnesii SES-3.</title>
        <authorList>
            <consortium name="US DOE Joint Genome Institute"/>
            <person name="Lucas S."/>
            <person name="Han J."/>
            <person name="Lapidus A."/>
            <person name="Cheng J.-F."/>
            <person name="Goodwin L."/>
            <person name="Pitluck S."/>
            <person name="Peters L."/>
            <person name="Ovchinnikova G."/>
            <person name="Lu M."/>
            <person name="Detter J.C."/>
            <person name="Han C."/>
            <person name="Tapia R."/>
            <person name="Land M."/>
            <person name="Hauser L."/>
            <person name="Kyrpides N."/>
            <person name="Ivanova N."/>
            <person name="Pagani I."/>
            <person name="Stolz J."/>
            <person name="Arkin A."/>
            <person name="Dehal P."/>
            <person name="Oremland R."/>
            <person name="Saltikov C."/>
            <person name="Basu P."/>
            <person name="Hollibaugh J."/>
            <person name="Newman D."/>
            <person name="Stolyar S."/>
            <person name="Hazen T."/>
            <person name="Woyke T."/>
        </authorList>
    </citation>
    <scope>NUCLEOTIDE SEQUENCE [LARGE SCALE GENOMIC DNA]</scope>
    <source>
        <strain evidence="3">ATCC 700032 / DSM 10660 / SES-3</strain>
    </source>
</reference>